<evidence type="ECO:0000313" key="3">
    <source>
        <dbReference type="EMBL" id="SMO61329.1"/>
    </source>
</evidence>
<keyword evidence="4" id="KW-1185">Reference proteome</keyword>
<dbReference type="InterPro" id="IPR027843">
    <property type="entry name" value="DUF4440"/>
</dbReference>
<dbReference type="Pfam" id="PF14534">
    <property type="entry name" value="DUF4440"/>
    <property type="match status" value="1"/>
</dbReference>
<dbReference type="OrthoDB" id="1119147at2"/>
<dbReference type="AlphaFoldDB" id="A0A521CPE0"/>
<proteinExistence type="predicted"/>
<protein>
    <recommendedName>
        <fullName evidence="2">DUF4440 domain-containing protein</fullName>
    </recommendedName>
</protein>
<dbReference type="Proteomes" id="UP000320300">
    <property type="component" value="Unassembled WGS sequence"/>
</dbReference>
<organism evidence="3 4">
    <name type="scientific">Pedobacter westerhofensis</name>
    <dbReference type="NCBI Taxonomy" id="425512"/>
    <lineage>
        <taxon>Bacteria</taxon>
        <taxon>Pseudomonadati</taxon>
        <taxon>Bacteroidota</taxon>
        <taxon>Sphingobacteriia</taxon>
        <taxon>Sphingobacteriales</taxon>
        <taxon>Sphingobacteriaceae</taxon>
        <taxon>Pedobacter</taxon>
    </lineage>
</organism>
<feature type="signal peptide" evidence="1">
    <location>
        <begin position="1"/>
        <end position="19"/>
    </location>
</feature>
<feature type="domain" description="DUF4440" evidence="2">
    <location>
        <begin position="32"/>
        <end position="135"/>
    </location>
</feature>
<evidence type="ECO:0000259" key="2">
    <source>
        <dbReference type="Pfam" id="PF14534"/>
    </source>
</evidence>
<gene>
    <name evidence="3" type="ORF">SAMN06265348_10496</name>
</gene>
<feature type="chain" id="PRO_5021812027" description="DUF4440 domain-containing protein" evidence="1">
    <location>
        <begin position="20"/>
        <end position="155"/>
    </location>
</feature>
<reference evidence="3 4" key="1">
    <citation type="submission" date="2017-05" db="EMBL/GenBank/DDBJ databases">
        <authorList>
            <person name="Varghese N."/>
            <person name="Submissions S."/>
        </authorList>
    </citation>
    <scope>NUCLEOTIDE SEQUENCE [LARGE SCALE GENOMIC DNA]</scope>
    <source>
        <strain evidence="3 4">DSM 19036</strain>
    </source>
</reference>
<dbReference type="Gene3D" id="3.10.450.50">
    <property type="match status" value="1"/>
</dbReference>
<dbReference type="InterPro" id="IPR032710">
    <property type="entry name" value="NTF2-like_dom_sf"/>
</dbReference>
<accession>A0A521CPE0</accession>
<sequence>MRRFLFVLLLFAAGQHARAQNAAAQQEIQAPVLRFFDAMAAGAEKAVAAEAAPGFSLLENGKVWNLDSLVNSVSKYKGMGITRINRLDFINTEQSGNLAWVSYYNTADLTYKGRQIIMKWLESALLIREKRQWKIKLLHSTELKPAAAAAKKNRE</sequence>
<dbReference type="RefSeq" id="WP_142527806.1">
    <property type="nucleotide sequence ID" value="NZ_CBCSJO010000001.1"/>
</dbReference>
<keyword evidence="1" id="KW-0732">Signal</keyword>
<evidence type="ECO:0000256" key="1">
    <source>
        <dbReference type="SAM" id="SignalP"/>
    </source>
</evidence>
<dbReference type="EMBL" id="FXTN01000004">
    <property type="protein sequence ID" value="SMO61329.1"/>
    <property type="molecule type" value="Genomic_DNA"/>
</dbReference>
<evidence type="ECO:0000313" key="4">
    <source>
        <dbReference type="Proteomes" id="UP000320300"/>
    </source>
</evidence>
<dbReference type="SUPFAM" id="SSF54427">
    <property type="entry name" value="NTF2-like"/>
    <property type="match status" value="1"/>
</dbReference>
<name>A0A521CPE0_9SPHI</name>